<sequence>MSSGGPSNPGKGKKIAKPKAKGAPKRPRYVIKVPPTRPSTSTPPTIAGTNNAPLQSPSLALVPKPLPSPSVPIVEATPPPIMVPTPCPPLVPTPPPIIVPTPCPSFIPIQPYVMVPTLPPVVVPMTPPIVVEVVGGKNKGRLYGAGKLVANTSGSSSLKHQPSSSTFSVKDVTYLKQRLYARNQAYEELKGQFQSLQNLVLTLLPPDHQVL</sequence>
<proteinExistence type="predicted"/>
<dbReference type="AlphaFoldDB" id="A0A4D6MPT9"/>
<dbReference type="EMBL" id="CP039352">
    <property type="protein sequence ID" value="QCE03476.1"/>
    <property type="molecule type" value="Genomic_DNA"/>
</dbReference>
<reference evidence="2 3" key="1">
    <citation type="submission" date="2019-04" db="EMBL/GenBank/DDBJ databases">
        <title>An improved genome assembly and genetic linkage map for asparagus bean, Vigna unguiculata ssp. sesquipedialis.</title>
        <authorList>
            <person name="Xia Q."/>
            <person name="Zhang R."/>
            <person name="Dong Y."/>
        </authorList>
    </citation>
    <scope>NUCLEOTIDE SEQUENCE [LARGE SCALE GENOMIC DNA]</scope>
    <source>
        <tissue evidence="2">Leaf</tissue>
    </source>
</reference>
<feature type="compositionally biased region" description="Basic residues" evidence="1">
    <location>
        <begin position="11"/>
        <end position="29"/>
    </location>
</feature>
<organism evidence="2 3">
    <name type="scientific">Vigna unguiculata</name>
    <name type="common">Cowpea</name>
    <dbReference type="NCBI Taxonomy" id="3917"/>
    <lineage>
        <taxon>Eukaryota</taxon>
        <taxon>Viridiplantae</taxon>
        <taxon>Streptophyta</taxon>
        <taxon>Embryophyta</taxon>
        <taxon>Tracheophyta</taxon>
        <taxon>Spermatophyta</taxon>
        <taxon>Magnoliopsida</taxon>
        <taxon>eudicotyledons</taxon>
        <taxon>Gunneridae</taxon>
        <taxon>Pentapetalae</taxon>
        <taxon>rosids</taxon>
        <taxon>fabids</taxon>
        <taxon>Fabales</taxon>
        <taxon>Fabaceae</taxon>
        <taxon>Papilionoideae</taxon>
        <taxon>50 kb inversion clade</taxon>
        <taxon>NPAAA clade</taxon>
        <taxon>indigoferoid/millettioid clade</taxon>
        <taxon>Phaseoleae</taxon>
        <taxon>Vigna</taxon>
    </lineage>
</organism>
<feature type="region of interest" description="Disordered" evidence="1">
    <location>
        <begin position="1"/>
        <end position="55"/>
    </location>
</feature>
<feature type="compositionally biased region" description="Low complexity" evidence="1">
    <location>
        <begin position="1"/>
        <end position="10"/>
    </location>
</feature>
<dbReference type="Proteomes" id="UP000501690">
    <property type="component" value="Linkage Group LG8"/>
</dbReference>
<evidence type="ECO:0000256" key="1">
    <source>
        <dbReference type="SAM" id="MobiDB-lite"/>
    </source>
</evidence>
<protein>
    <submittedName>
        <fullName evidence="2">Uncharacterized protein</fullName>
    </submittedName>
</protein>
<gene>
    <name evidence="2" type="ORF">DEO72_LG8g1500</name>
</gene>
<name>A0A4D6MPT9_VIGUN</name>
<keyword evidence="3" id="KW-1185">Reference proteome</keyword>
<accession>A0A4D6MPT9</accession>
<evidence type="ECO:0000313" key="3">
    <source>
        <dbReference type="Proteomes" id="UP000501690"/>
    </source>
</evidence>
<evidence type="ECO:0000313" key="2">
    <source>
        <dbReference type="EMBL" id="QCE03476.1"/>
    </source>
</evidence>